<feature type="transmembrane region" description="Helical" evidence="1">
    <location>
        <begin position="344"/>
        <end position="363"/>
    </location>
</feature>
<evidence type="ECO:0000313" key="3">
    <source>
        <dbReference type="Proteomes" id="UP001283361"/>
    </source>
</evidence>
<name>A0AAE0ZXH3_9GAST</name>
<dbReference type="PANTHER" id="PTHR12459">
    <property type="entry name" value="TRANSMEMBRANE PROTEIN 135-RELATED"/>
    <property type="match status" value="1"/>
</dbReference>
<keyword evidence="1" id="KW-0812">Transmembrane</keyword>
<sequence>MAVPFETIVAEALVGKTECSLGRLKRADHLEPNHQPDDLKSEEDEAASVHVPSFSEQECWELAAEFVKRFSKGFLRGVAVYAGVKTVTTLPRNSIRKSIPVIWQGILSRDCVSIAGFLGLYPSVYQLLVKLLIRSRGSKDGWTYGLAGGVGGLSVALLDSPRRQTLTFFTLSRAMKIGISSLVTRGYMKGIPFFEVGVFSACVSLIVYCTAKAPQYLDRGYYRALLKWTRDFSDAILIRDYREKSNQFLTCAELGHHEGSCTVHRVKDLFLSLYGFAKLYLPIHLMPILIFKRALFFKRPAFVLYSFAKNLGHSTAFLSMMIFLVKIVICLLKNAVHRPPPQPGFIPAVAGAVGGLALLFERFTRRQEMALFSFSQVLSILYVAAQESHVLKPFLRLPHGFTLVFALSMTSVMHAYECEPQTLSLLINGILRFFFGPSSNSMRNVKKCSSKKPMP</sequence>
<dbReference type="InterPro" id="IPR026749">
    <property type="entry name" value="Tmem135"/>
</dbReference>
<gene>
    <name evidence="2" type="ORF">RRG08_023765</name>
</gene>
<dbReference type="AlphaFoldDB" id="A0AAE0ZXH3"/>
<evidence type="ECO:0000256" key="1">
    <source>
        <dbReference type="SAM" id="Phobius"/>
    </source>
</evidence>
<keyword evidence="1" id="KW-0472">Membrane</keyword>
<feature type="transmembrane region" description="Helical" evidence="1">
    <location>
        <begin position="269"/>
        <end position="291"/>
    </location>
</feature>
<dbReference type="Proteomes" id="UP001283361">
    <property type="component" value="Unassembled WGS sequence"/>
</dbReference>
<proteinExistence type="predicted"/>
<keyword evidence="1" id="KW-1133">Transmembrane helix</keyword>
<keyword evidence="3" id="KW-1185">Reference proteome</keyword>
<comment type="caution">
    <text evidence="2">The sequence shown here is derived from an EMBL/GenBank/DDBJ whole genome shotgun (WGS) entry which is preliminary data.</text>
</comment>
<evidence type="ECO:0000313" key="2">
    <source>
        <dbReference type="EMBL" id="KAK3776412.1"/>
    </source>
</evidence>
<organism evidence="2 3">
    <name type="scientific">Elysia crispata</name>
    <name type="common">lettuce slug</name>
    <dbReference type="NCBI Taxonomy" id="231223"/>
    <lineage>
        <taxon>Eukaryota</taxon>
        <taxon>Metazoa</taxon>
        <taxon>Spiralia</taxon>
        <taxon>Lophotrochozoa</taxon>
        <taxon>Mollusca</taxon>
        <taxon>Gastropoda</taxon>
        <taxon>Heterobranchia</taxon>
        <taxon>Euthyneura</taxon>
        <taxon>Panpulmonata</taxon>
        <taxon>Sacoglossa</taxon>
        <taxon>Placobranchoidea</taxon>
        <taxon>Plakobranchidae</taxon>
        <taxon>Elysia</taxon>
    </lineage>
</organism>
<feature type="transmembrane region" description="Helical" evidence="1">
    <location>
        <begin position="311"/>
        <end position="332"/>
    </location>
</feature>
<protein>
    <recommendedName>
        <fullName evidence="4">Transmembrane protein 135 N-terminal domain-containing protein</fullName>
    </recommendedName>
</protein>
<dbReference type="PANTHER" id="PTHR12459:SF6">
    <property type="entry name" value="GB|AAD46013.1"/>
    <property type="match status" value="1"/>
</dbReference>
<reference evidence="2" key="1">
    <citation type="journal article" date="2023" name="G3 (Bethesda)">
        <title>A reference genome for the long-term kleptoplast-retaining sea slug Elysia crispata morphotype clarki.</title>
        <authorList>
            <person name="Eastman K.E."/>
            <person name="Pendleton A.L."/>
            <person name="Shaikh M.A."/>
            <person name="Suttiyut T."/>
            <person name="Ogas R."/>
            <person name="Tomko P."/>
            <person name="Gavelis G."/>
            <person name="Widhalm J.R."/>
            <person name="Wisecaver J.H."/>
        </authorList>
    </citation>
    <scope>NUCLEOTIDE SEQUENCE</scope>
    <source>
        <strain evidence="2">ECLA1</strain>
    </source>
</reference>
<accession>A0AAE0ZXH3</accession>
<feature type="transmembrane region" description="Helical" evidence="1">
    <location>
        <begin position="190"/>
        <end position="211"/>
    </location>
</feature>
<evidence type="ECO:0008006" key="4">
    <source>
        <dbReference type="Google" id="ProtNLM"/>
    </source>
</evidence>
<dbReference type="EMBL" id="JAWDGP010003216">
    <property type="protein sequence ID" value="KAK3776412.1"/>
    <property type="molecule type" value="Genomic_DNA"/>
</dbReference>